<protein>
    <submittedName>
        <fullName evidence="2">GNAT family N-acetyltransferase</fullName>
    </submittedName>
</protein>
<accession>A0A246K2J6</accession>
<evidence type="ECO:0000313" key="2">
    <source>
        <dbReference type="EMBL" id="OWQ99696.1"/>
    </source>
</evidence>
<dbReference type="InterPro" id="IPR051531">
    <property type="entry name" value="N-acetyltransferase"/>
</dbReference>
<evidence type="ECO:0000259" key="1">
    <source>
        <dbReference type="PROSITE" id="PS51186"/>
    </source>
</evidence>
<dbReference type="OrthoDB" id="6293260at2"/>
<dbReference type="SUPFAM" id="SSF55729">
    <property type="entry name" value="Acyl-CoA N-acyltransferases (Nat)"/>
    <property type="match status" value="1"/>
</dbReference>
<name>A0A246K2J6_9SPHN</name>
<dbReference type="AlphaFoldDB" id="A0A246K2J6"/>
<organism evidence="2 3">
    <name type="scientific">Sphingopyxis bauzanensis</name>
    <dbReference type="NCBI Taxonomy" id="651663"/>
    <lineage>
        <taxon>Bacteria</taxon>
        <taxon>Pseudomonadati</taxon>
        <taxon>Pseudomonadota</taxon>
        <taxon>Alphaproteobacteria</taxon>
        <taxon>Sphingomonadales</taxon>
        <taxon>Sphingomonadaceae</taxon>
        <taxon>Sphingopyxis</taxon>
    </lineage>
</organism>
<gene>
    <name evidence="2" type="ORF">CDQ92_06305</name>
</gene>
<keyword evidence="3" id="KW-1185">Reference proteome</keyword>
<dbReference type="RefSeq" id="WP_088440439.1">
    <property type="nucleotide sequence ID" value="NZ_BMMC01000005.1"/>
</dbReference>
<reference evidence="2 3" key="1">
    <citation type="journal article" date="2010" name="Int. J. Syst. Evol. Microbiol.">
        <title>Sphingopyxis bauzanensis sp. nov., a psychrophilic bacterium isolated from soil.</title>
        <authorList>
            <person name="Zhang D.C."/>
            <person name="Liu H.C."/>
            <person name="Xin Y.H."/>
            <person name="Zhou Y.G."/>
            <person name="Schinner F."/>
            <person name="Margesin R."/>
        </authorList>
    </citation>
    <scope>NUCLEOTIDE SEQUENCE [LARGE SCALE GENOMIC DNA]</scope>
    <source>
        <strain evidence="2 3">DSM 22271</strain>
    </source>
</reference>
<dbReference type="Gene3D" id="3.40.630.30">
    <property type="match status" value="1"/>
</dbReference>
<dbReference type="InterPro" id="IPR000182">
    <property type="entry name" value="GNAT_dom"/>
</dbReference>
<dbReference type="PANTHER" id="PTHR43792">
    <property type="entry name" value="GNAT FAMILY, PUTATIVE (AFU_ORTHOLOGUE AFUA_3G00765)-RELATED-RELATED"/>
    <property type="match status" value="1"/>
</dbReference>
<comment type="caution">
    <text evidence="2">The sequence shown here is derived from an EMBL/GenBank/DDBJ whole genome shotgun (WGS) entry which is preliminary data.</text>
</comment>
<dbReference type="Pfam" id="PF13302">
    <property type="entry name" value="Acetyltransf_3"/>
    <property type="match status" value="1"/>
</dbReference>
<sequence length="170" mass="17978">MTDTLLALSTARCRIAPLHADDAAALAAITDASVTDQVDFLPTPFTAADARALIAGSGGGDVFHAVRDRREGRLQGVIGVHRRDARAVEVGYWFAAAARGQGLATEAVDAVVREIAASRPGAAIIAECHPDNERSRALLRRIGFLATGQTGRRPGRRVMKWRAGPGIDVC</sequence>
<feature type="domain" description="N-acetyltransferase" evidence="1">
    <location>
        <begin position="13"/>
        <end position="164"/>
    </location>
</feature>
<keyword evidence="2" id="KW-0808">Transferase</keyword>
<evidence type="ECO:0000313" key="3">
    <source>
        <dbReference type="Proteomes" id="UP000197361"/>
    </source>
</evidence>
<proteinExistence type="predicted"/>
<dbReference type="InterPro" id="IPR016181">
    <property type="entry name" value="Acyl_CoA_acyltransferase"/>
</dbReference>
<dbReference type="EMBL" id="NISK01000001">
    <property type="protein sequence ID" value="OWQ99696.1"/>
    <property type="molecule type" value="Genomic_DNA"/>
</dbReference>
<dbReference type="GO" id="GO:0016747">
    <property type="term" value="F:acyltransferase activity, transferring groups other than amino-acyl groups"/>
    <property type="evidence" value="ECO:0007669"/>
    <property type="project" value="InterPro"/>
</dbReference>
<dbReference type="PROSITE" id="PS51186">
    <property type="entry name" value="GNAT"/>
    <property type="match status" value="1"/>
</dbReference>
<dbReference type="Proteomes" id="UP000197361">
    <property type="component" value="Unassembled WGS sequence"/>
</dbReference>